<dbReference type="Gene3D" id="3.40.80.10">
    <property type="entry name" value="Peptidoglycan recognition protein-like"/>
    <property type="match status" value="1"/>
</dbReference>
<evidence type="ECO:0000256" key="1">
    <source>
        <dbReference type="ARBA" id="ARBA00001561"/>
    </source>
</evidence>
<keyword evidence="8 14" id="KW-0378">Hydrolase</keyword>
<evidence type="ECO:0000256" key="2">
    <source>
        <dbReference type="ARBA" id="ARBA00001947"/>
    </source>
</evidence>
<evidence type="ECO:0000256" key="9">
    <source>
        <dbReference type="ARBA" id="ARBA00022833"/>
    </source>
</evidence>
<evidence type="ECO:0000256" key="12">
    <source>
        <dbReference type="ARBA" id="ARBA00042615"/>
    </source>
</evidence>
<evidence type="ECO:0000256" key="6">
    <source>
        <dbReference type="ARBA" id="ARBA00022490"/>
    </source>
</evidence>
<dbReference type="InterPro" id="IPR002502">
    <property type="entry name" value="Amidase_domain"/>
</dbReference>
<dbReference type="EC" id="3.5.1.28" evidence="5"/>
<dbReference type="InterPro" id="IPR036505">
    <property type="entry name" value="Amidase/PGRP_sf"/>
</dbReference>
<keyword evidence="15" id="KW-1185">Reference proteome</keyword>
<keyword evidence="6" id="KW-0963">Cytoplasm</keyword>
<proteinExistence type="inferred from homology"/>
<dbReference type="SUPFAM" id="SSF55846">
    <property type="entry name" value="N-acetylmuramoyl-L-alanine amidase-like"/>
    <property type="match status" value="1"/>
</dbReference>
<dbReference type="GO" id="GO:0008745">
    <property type="term" value="F:N-acetylmuramoyl-L-alanine amidase activity"/>
    <property type="evidence" value="ECO:0007669"/>
    <property type="project" value="UniProtKB-EC"/>
</dbReference>
<dbReference type="PANTHER" id="PTHR30417">
    <property type="entry name" value="N-ACETYLMURAMOYL-L-ALANINE AMIDASE AMID"/>
    <property type="match status" value="1"/>
</dbReference>
<evidence type="ECO:0000256" key="11">
    <source>
        <dbReference type="ARBA" id="ARBA00039257"/>
    </source>
</evidence>
<feature type="domain" description="N-acetylmuramoyl-L-alanine amidase" evidence="13">
    <location>
        <begin position="15"/>
        <end position="166"/>
    </location>
</feature>
<dbReference type="Pfam" id="PF01510">
    <property type="entry name" value="Amidase_2"/>
    <property type="match status" value="1"/>
</dbReference>
<evidence type="ECO:0000313" key="15">
    <source>
        <dbReference type="Proteomes" id="UP000292544"/>
    </source>
</evidence>
<dbReference type="CDD" id="cd06583">
    <property type="entry name" value="PGRP"/>
    <property type="match status" value="1"/>
</dbReference>
<comment type="catalytic activity">
    <reaction evidence="1">
        <text>Hydrolyzes the link between N-acetylmuramoyl residues and L-amino acid residues in certain cell-wall glycopeptides.</text>
        <dbReference type="EC" id="3.5.1.28"/>
    </reaction>
</comment>
<organism evidence="14 15">
    <name type="scientific">Corallincola spongiicola</name>
    <dbReference type="NCBI Taxonomy" id="2520508"/>
    <lineage>
        <taxon>Bacteria</taxon>
        <taxon>Pseudomonadati</taxon>
        <taxon>Pseudomonadota</taxon>
        <taxon>Gammaproteobacteria</taxon>
        <taxon>Alteromonadales</taxon>
        <taxon>Psychromonadaceae</taxon>
        <taxon>Corallincola</taxon>
    </lineage>
</organism>
<evidence type="ECO:0000256" key="10">
    <source>
        <dbReference type="ARBA" id="ARBA00023316"/>
    </source>
</evidence>
<evidence type="ECO:0000313" key="14">
    <source>
        <dbReference type="EMBL" id="TAA45117.1"/>
    </source>
</evidence>
<dbReference type="PANTHER" id="PTHR30417:SF4">
    <property type="entry name" value="1,6-ANHYDRO-N-ACETYLMURAMYL-L-ALANINE AMIDASE AMPD"/>
    <property type="match status" value="1"/>
</dbReference>
<keyword evidence="9" id="KW-0862">Zinc</keyword>
<sequence length="180" mass="20236">MLHTTGESSSLPKISPHHDERPAGENISLLVIHNISLPPGQFGGAYIDDLFMGRLDPQADPFFQQIAGLRVSAHCLIRRDGEVVHYVPFDKRAWHAGVSSFAGRERCNDFSIGIELEGTDTVAYEKSQYRALVMLTQEIMARYPMITRERIVGHSDIAPGRKTDPGQAFDWDYFFSLLDD</sequence>
<gene>
    <name evidence="14" type="primary">ampD</name>
    <name evidence="14" type="ORF">EXY25_12990</name>
</gene>
<evidence type="ECO:0000256" key="3">
    <source>
        <dbReference type="ARBA" id="ARBA00004496"/>
    </source>
</evidence>
<dbReference type="EMBL" id="SHLY01000004">
    <property type="protein sequence ID" value="TAA45117.1"/>
    <property type="molecule type" value="Genomic_DNA"/>
</dbReference>
<evidence type="ECO:0000256" key="8">
    <source>
        <dbReference type="ARBA" id="ARBA00022801"/>
    </source>
</evidence>
<keyword evidence="7" id="KW-0479">Metal-binding</keyword>
<reference evidence="15" key="1">
    <citation type="submission" date="2019-02" db="EMBL/GenBank/DDBJ databases">
        <title>Draft genome sequence of Muricauda sp. 176CP4-71.</title>
        <authorList>
            <person name="Park J.-S."/>
        </authorList>
    </citation>
    <scope>NUCLEOTIDE SEQUENCE [LARGE SCALE GENOMIC DNA]</scope>
    <source>
        <strain evidence="15">176GS2-150</strain>
    </source>
</reference>
<name>A0ABY1WNH5_9GAMM</name>
<dbReference type="Proteomes" id="UP000292544">
    <property type="component" value="Unassembled WGS sequence"/>
</dbReference>
<dbReference type="SMART" id="SM00644">
    <property type="entry name" value="Ami_2"/>
    <property type="match status" value="1"/>
</dbReference>
<evidence type="ECO:0000259" key="13">
    <source>
        <dbReference type="SMART" id="SM00644"/>
    </source>
</evidence>
<comment type="subcellular location">
    <subcellularLocation>
        <location evidence="3">Cytoplasm</location>
    </subcellularLocation>
</comment>
<evidence type="ECO:0000256" key="7">
    <source>
        <dbReference type="ARBA" id="ARBA00022723"/>
    </source>
</evidence>
<evidence type="ECO:0000256" key="4">
    <source>
        <dbReference type="ARBA" id="ARBA00007553"/>
    </source>
</evidence>
<dbReference type="InterPro" id="IPR051206">
    <property type="entry name" value="NAMLAA_amidase_2"/>
</dbReference>
<protein>
    <recommendedName>
        <fullName evidence="11">1,6-anhydro-N-acetylmuramyl-L-alanine amidase AmpD</fullName>
        <ecNumber evidence="5">3.5.1.28</ecNumber>
    </recommendedName>
    <alternativeName>
        <fullName evidence="12">N-acetylmuramoyl-L-alanine amidase</fullName>
    </alternativeName>
</protein>
<accession>A0ABY1WNH5</accession>
<comment type="similarity">
    <text evidence="4">Belongs to the N-acetylmuramoyl-L-alanine amidase 2 family.</text>
</comment>
<comment type="cofactor">
    <cofactor evidence="2">
        <name>Zn(2+)</name>
        <dbReference type="ChEBI" id="CHEBI:29105"/>
    </cofactor>
</comment>
<dbReference type="NCBIfam" id="NF008758">
    <property type="entry name" value="PRK11789.1"/>
    <property type="match status" value="1"/>
</dbReference>
<evidence type="ECO:0000256" key="5">
    <source>
        <dbReference type="ARBA" id="ARBA00011901"/>
    </source>
</evidence>
<keyword evidence="10" id="KW-0961">Cell wall biogenesis/degradation</keyword>
<comment type="caution">
    <text evidence="14">The sequence shown here is derived from an EMBL/GenBank/DDBJ whole genome shotgun (WGS) entry which is preliminary data.</text>
</comment>